<evidence type="ECO:0000313" key="2">
    <source>
        <dbReference type="EMBL" id="OCG75957.1"/>
    </source>
</evidence>
<keyword evidence="1" id="KW-0472">Membrane</keyword>
<keyword evidence="1" id="KW-1133">Transmembrane helix</keyword>
<dbReference type="AlphaFoldDB" id="A0A1B9NH73"/>
<accession>A0A1B9NH73</accession>
<proteinExistence type="predicted"/>
<feature type="transmembrane region" description="Helical" evidence="1">
    <location>
        <begin position="82"/>
        <end position="105"/>
    </location>
</feature>
<gene>
    <name evidence="2" type="ORF">A7J15_13030</name>
</gene>
<reference evidence="2 3" key="1">
    <citation type="submission" date="2016-05" db="EMBL/GenBank/DDBJ databases">
        <authorList>
            <person name="Lavstsen T."/>
            <person name="Jespersen J.S."/>
        </authorList>
    </citation>
    <scope>NUCLEOTIDE SEQUENCE [LARGE SCALE GENOMIC DNA]</scope>
    <source>
        <strain evidence="2 3">YLB-01</strain>
    </source>
</reference>
<comment type="caution">
    <text evidence="2">The sequence shown here is derived from an EMBL/GenBank/DDBJ whole genome shotgun (WGS) entry which is preliminary data.</text>
</comment>
<evidence type="ECO:0008006" key="4">
    <source>
        <dbReference type="Google" id="ProtNLM"/>
    </source>
</evidence>
<evidence type="ECO:0000256" key="1">
    <source>
        <dbReference type="SAM" id="Phobius"/>
    </source>
</evidence>
<organism evidence="2 3">
    <name type="scientific">Microbacterium sediminis</name>
    <dbReference type="NCBI Taxonomy" id="904291"/>
    <lineage>
        <taxon>Bacteria</taxon>
        <taxon>Bacillati</taxon>
        <taxon>Actinomycetota</taxon>
        <taxon>Actinomycetes</taxon>
        <taxon>Micrococcales</taxon>
        <taxon>Microbacteriaceae</taxon>
        <taxon>Microbacterium</taxon>
    </lineage>
</organism>
<dbReference type="Proteomes" id="UP000093355">
    <property type="component" value="Unassembled WGS sequence"/>
</dbReference>
<sequence length="398" mass="44073">MSTPAPQPAYRFDARPLTDPVDRAAVKAWNDEVARRGGGPGWGQGCLVAFMIAFCAIFVLTGLAMLPLMMTGMGGTPELMPALFVPFMFLAVPTVMIVLLLRGVLRGRNDTGYRLDRFARANGMSFLPQAEDPRLPGMIFNRGSDRRAHLRVRGQRPRFVEFANYRYTTGSGKEQTTHRWGYVAIHLDTPLPHIVLDALGNNSVFGTNLPITFDKDQRLSLEGDFDQHFALYCPQGYERDALYLFTPDIMARFIDHVGQLDVEIVDDWLFLYTRRDVSTLDPATWAWLFSVVSALMDKLTQWGRWRDERLAAEAAAAGRAPQPDPGAIAPVDPTAPPLPFAPPQAMVTPPPIALAPRGVAAPGQRLRRGWSWATVIVGVGVLAWFLINVVGVVGVMFR</sequence>
<feature type="transmembrane region" description="Helical" evidence="1">
    <location>
        <begin position="45"/>
        <end position="70"/>
    </location>
</feature>
<name>A0A1B9NH73_9MICO</name>
<dbReference type="RefSeq" id="WP_067028768.1">
    <property type="nucleotide sequence ID" value="NZ_JRNY01000017.1"/>
</dbReference>
<evidence type="ECO:0000313" key="3">
    <source>
        <dbReference type="Proteomes" id="UP000093355"/>
    </source>
</evidence>
<feature type="transmembrane region" description="Helical" evidence="1">
    <location>
        <begin position="372"/>
        <end position="397"/>
    </location>
</feature>
<dbReference type="STRING" id="904291.A7J15_13030"/>
<keyword evidence="3" id="KW-1185">Reference proteome</keyword>
<dbReference type="OrthoDB" id="5054050at2"/>
<protein>
    <recommendedName>
        <fullName evidence="4">DUF3137 domain-containing protein</fullName>
    </recommendedName>
</protein>
<dbReference type="EMBL" id="LXMD01000009">
    <property type="protein sequence ID" value="OCG75957.1"/>
    <property type="molecule type" value="Genomic_DNA"/>
</dbReference>
<keyword evidence="1" id="KW-0812">Transmembrane</keyword>